<evidence type="ECO:0000313" key="3">
    <source>
        <dbReference type="EMBL" id="KAK1754262.1"/>
    </source>
</evidence>
<dbReference type="InterPro" id="IPR013320">
    <property type="entry name" value="ConA-like_dom_sf"/>
</dbReference>
<dbReference type="GO" id="GO:0006508">
    <property type="term" value="P:proteolysis"/>
    <property type="evidence" value="ECO:0007669"/>
    <property type="project" value="InterPro"/>
</dbReference>
<dbReference type="Pfam" id="PF01828">
    <property type="entry name" value="Peptidase_A4"/>
    <property type="match status" value="1"/>
</dbReference>
<gene>
    <name evidence="3" type="ORF">QBC47DRAFT_325436</name>
</gene>
<feature type="signal peptide" evidence="2">
    <location>
        <begin position="1"/>
        <end position="20"/>
    </location>
</feature>
<protein>
    <submittedName>
        <fullName evidence="3">Concanavalin A-like lectin/glucanase domain-containing protein</fullName>
    </submittedName>
</protein>
<accession>A0AAJ0BA41</accession>
<name>A0AAJ0BA41_9PEZI</name>
<dbReference type="PANTHER" id="PTHR37536">
    <property type="entry name" value="PUTATIVE (AFU_ORTHOLOGUE AFUA_3G02970)-RELATED"/>
    <property type="match status" value="1"/>
</dbReference>
<dbReference type="Proteomes" id="UP001239445">
    <property type="component" value="Unassembled WGS sequence"/>
</dbReference>
<evidence type="ECO:0000256" key="2">
    <source>
        <dbReference type="SAM" id="SignalP"/>
    </source>
</evidence>
<dbReference type="GO" id="GO:0070007">
    <property type="term" value="F:glutamic-type endopeptidase activity"/>
    <property type="evidence" value="ECO:0007669"/>
    <property type="project" value="InterPro"/>
</dbReference>
<feature type="chain" id="PRO_5042559885" evidence="2">
    <location>
        <begin position="21"/>
        <end position="279"/>
    </location>
</feature>
<dbReference type="PRINTS" id="PR00977">
    <property type="entry name" value="SCYTLDPTASE"/>
</dbReference>
<keyword evidence="4" id="KW-1185">Reference proteome</keyword>
<dbReference type="PANTHER" id="PTHR37536:SF1">
    <property type="entry name" value="ASPERGILLOPEPSIN, PUTAITVE (AFU_ORTHOLOGUE AFUA_7G01200)"/>
    <property type="match status" value="1"/>
</dbReference>
<evidence type="ECO:0000313" key="4">
    <source>
        <dbReference type="Proteomes" id="UP001239445"/>
    </source>
</evidence>
<sequence length="279" mass="30172">MRYLSAAFLLLVSAAHLVEGQFKFSVTATYKGKPIPPGQIKLTPIKTEEARSTQRISPASKDAAIRRRANPTANSANWCGSVNHATSTNQIKLIHAYYQHPSCTKRSGVTQYPQAVAAWAGIDGDSWTTALLQSGTTCKIDNSTGIVRNEAWWQWMPSAAYTISSLPVAANDWFEVTINTTSSTAGTITLSNLSQSYTYTITVSGGQTLGRVDADWVVERPYYGGSLAAMASFSDVWFQSAYATRVSGNLGILGATQLQIPSLCASSEYDDSDEVSWSL</sequence>
<proteinExistence type="predicted"/>
<dbReference type="InterPro" id="IPR038656">
    <property type="entry name" value="Peptidase_G1_sf"/>
</dbReference>
<evidence type="ECO:0000256" key="1">
    <source>
        <dbReference type="PIRSR" id="PIRSR600250-50"/>
    </source>
</evidence>
<reference evidence="3" key="1">
    <citation type="submission" date="2023-06" db="EMBL/GenBank/DDBJ databases">
        <title>Genome-scale phylogeny and comparative genomics of the fungal order Sordariales.</title>
        <authorList>
            <consortium name="Lawrence Berkeley National Laboratory"/>
            <person name="Hensen N."/>
            <person name="Bonometti L."/>
            <person name="Westerberg I."/>
            <person name="Brannstrom I.O."/>
            <person name="Guillou S."/>
            <person name="Cros-Aarteil S."/>
            <person name="Calhoun S."/>
            <person name="Haridas S."/>
            <person name="Kuo A."/>
            <person name="Mondo S."/>
            <person name="Pangilinan J."/>
            <person name="Riley R."/>
            <person name="Labutti K."/>
            <person name="Andreopoulos B."/>
            <person name="Lipzen A."/>
            <person name="Chen C."/>
            <person name="Yanf M."/>
            <person name="Daum C."/>
            <person name="Ng V."/>
            <person name="Clum A."/>
            <person name="Steindorff A."/>
            <person name="Ohm R."/>
            <person name="Martin F."/>
            <person name="Silar P."/>
            <person name="Natvig D."/>
            <person name="Lalanne C."/>
            <person name="Gautier V."/>
            <person name="Ament-Velasquez S.L."/>
            <person name="Kruys A."/>
            <person name="Hutchinson M.I."/>
            <person name="Powell A.J."/>
            <person name="Barry K."/>
            <person name="Miller A.N."/>
            <person name="Grigoriev I.V."/>
            <person name="Debuchy R."/>
            <person name="Gladieux P."/>
            <person name="Thoren M.H."/>
            <person name="Johannesson H."/>
        </authorList>
    </citation>
    <scope>NUCLEOTIDE SEQUENCE</scope>
    <source>
        <strain evidence="3">PSN4</strain>
    </source>
</reference>
<keyword evidence="2" id="KW-0732">Signal</keyword>
<dbReference type="InterPro" id="IPR000250">
    <property type="entry name" value="Peptidase_G1"/>
</dbReference>
<dbReference type="AlphaFoldDB" id="A0AAJ0BA41"/>
<dbReference type="CDD" id="cd13426">
    <property type="entry name" value="Peptidase_G1"/>
    <property type="match status" value="1"/>
</dbReference>
<dbReference type="Gene3D" id="2.60.120.700">
    <property type="entry name" value="Peptidase G1"/>
    <property type="match status" value="1"/>
</dbReference>
<dbReference type="SUPFAM" id="SSF49899">
    <property type="entry name" value="Concanavalin A-like lectins/glucanases"/>
    <property type="match status" value="1"/>
</dbReference>
<organism evidence="3 4">
    <name type="scientific">Echria macrotheca</name>
    <dbReference type="NCBI Taxonomy" id="438768"/>
    <lineage>
        <taxon>Eukaryota</taxon>
        <taxon>Fungi</taxon>
        <taxon>Dikarya</taxon>
        <taxon>Ascomycota</taxon>
        <taxon>Pezizomycotina</taxon>
        <taxon>Sordariomycetes</taxon>
        <taxon>Sordariomycetidae</taxon>
        <taxon>Sordariales</taxon>
        <taxon>Schizotheciaceae</taxon>
        <taxon>Echria</taxon>
    </lineage>
</organism>
<feature type="active site" description="Proton acceptor" evidence="1">
    <location>
        <position position="219"/>
    </location>
</feature>
<dbReference type="EMBL" id="MU839836">
    <property type="protein sequence ID" value="KAK1754262.1"/>
    <property type="molecule type" value="Genomic_DNA"/>
</dbReference>
<comment type="caution">
    <text evidence="3">The sequence shown here is derived from an EMBL/GenBank/DDBJ whole genome shotgun (WGS) entry which is preliminary data.</text>
</comment>